<dbReference type="InterPro" id="IPR006860">
    <property type="entry name" value="FecR"/>
</dbReference>
<dbReference type="PANTHER" id="PTHR30273">
    <property type="entry name" value="PERIPLASMIC SIGNAL SENSOR AND SIGMA FACTOR ACTIVATOR FECR-RELATED"/>
    <property type="match status" value="1"/>
</dbReference>
<dbReference type="EMBL" id="AWET01000008">
    <property type="protein sequence ID" value="ERK03661.1"/>
    <property type="molecule type" value="Genomic_DNA"/>
</dbReference>
<evidence type="ECO:0000259" key="3">
    <source>
        <dbReference type="Pfam" id="PF16344"/>
    </source>
</evidence>
<reference evidence="4 5" key="1">
    <citation type="submission" date="2013-08" db="EMBL/GenBank/DDBJ databases">
        <authorList>
            <person name="Durkin A.S."/>
            <person name="Haft D.R."/>
            <person name="McCorrison J."/>
            <person name="Torralba M."/>
            <person name="Gillis M."/>
            <person name="Haft D.H."/>
            <person name="Methe B."/>
            <person name="Sutton G."/>
            <person name="Nelson K.E."/>
        </authorList>
    </citation>
    <scope>NUCLEOTIDE SEQUENCE [LARGE SCALE GENOMIC DNA]</scope>
    <source>
        <strain evidence="4 5">F0068</strain>
    </source>
</reference>
<comment type="caution">
    <text evidence="4">The sequence shown here is derived from an EMBL/GenBank/DDBJ whole genome shotgun (WGS) entry which is preliminary data.</text>
</comment>
<organism evidence="4 5">
    <name type="scientific">Hoylesella pleuritidis F0068</name>
    <dbReference type="NCBI Taxonomy" id="1081904"/>
    <lineage>
        <taxon>Bacteria</taxon>
        <taxon>Pseudomonadati</taxon>
        <taxon>Bacteroidota</taxon>
        <taxon>Bacteroidia</taxon>
        <taxon>Bacteroidales</taxon>
        <taxon>Prevotellaceae</taxon>
        <taxon>Hoylesella</taxon>
    </lineage>
</organism>
<protein>
    <submittedName>
        <fullName evidence="4">Sigma factor regulatory protein, FecR/PupR family</fullName>
    </submittedName>
</protein>
<feature type="domain" description="FecR protein" evidence="2">
    <location>
        <begin position="167"/>
        <end position="261"/>
    </location>
</feature>
<sequence length="372" mass="42232">MKKDCHTLSDEETQNKAIEMFENISEISDEEIEHIDSNPKLLEIYRDLFSVKKVMFQSGTSLNVQARYDAFVRNHHLYTRIRKRAVILGLSVASAAAIIIIVLTLHFKNRTFPSGYGQSQITFLADKTAKPITISGKTIQTVKVGKETNNRTLDVASLTSNIADVFTVTVPKGDVYTIVLTDGTKVYLHPDSRLRFPTDFSRSERTVELIGEAYFEVTHDASRPFKVKAQGITTTVLGTEFNICAYQGCYPYVTLVSGSVKVSSTRKTIIIKPGEQSALTDNGNLKVSKVDTDSYTYWRDGFFYYDNVSLEEIMLHLGRTYNMSVEFLSPQTKDYKIHFVAKRSEKIDDIIRILNKINRVHIVRKENLLIIE</sequence>
<feature type="domain" description="Protein FecR C-terminal" evidence="3">
    <location>
        <begin position="303"/>
        <end position="370"/>
    </location>
</feature>
<dbReference type="InterPro" id="IPR032508">
    <property type="entry name" value="FecR_C"/>
</dbReference>
<evidence type="ECO:0000313" key="4">
    <source>
        <dbReference type="EMBL" id="ERK03661.1"/>
    </source>
</evidence>
<evidence type="ECO:0000313" key="5">
    <source>
        <dbReference type="Proteomes" id="UP000016600"/>
    </source>
</evidence>
<evidence type="ECO:0000256" key="1">
    <source>
        <dbReference type="SAM" id="Phobius"/>
    </source>
</evidence>
<gene>
    <name evidence="4" type="ORF">HMPREF1218_0052</name>
</gene>
<dbReference type="PATRIC" id="fig|1081904.3.peg.475"/>
<dbReference type="InterPro" id="IPR012373">
    <property type="entry name" value="Ferrdict_sens_TM"/>
</dbReference>
<proteinExistence type="predicted"/>
<dbReference type="GO" id="GO:0016989">
    <property type="term" value="F:sigma factor antagonist activity"/>
    <property type="evidence" value="ECO:0007669"/>
    <property type="project" value="TreeGrafter"/>
</dbReference>
<dbReference type="PANTHER" id="PTHR30273:SF2">
    <property type="entry name" value="PROTEIN FECR"/>
    <property type="match status" value="1"/>
</dbReference>
<dbReference type="Gene3D" id="3.55.50.30">
    <property type="match status" value="1"/>
</dbReference>
<keyword evidence="1" id="KW-1133">Transmembrane helix</keyword>
<keyword evidence="5" id="KW-1185">Reference proteome</keyword>
<accession>U2LHB5</accession>
<dbReference type="Pfam" id="PF16344">
    <property type="entry name" value="FecR_C"/>
    <property type="match status" value="1"/>
</dbReference>
<name>U2LHB5_9BACT</name>
<evidence type="ECO:0000259" key="2">
    <source>
        <dbReference type="Pfam" id="PF04773"/>
    </source>
</evidence>
<keyword evidence="1" id="KW-0472">Membrane</keyword>
<dbReference type="Gene3D" id="2.60.120.1440">
    <property type="match status" value="1"/>
</dbReference>
<keyword evidence="1" id="KW-0812">Transmembrane</keyword>
<dbReference type="AlphaFoldDB" id="U2LHB5"/>
<dbReference type="RefSeq" id="WP_021583298.1">
    <property type="nucleotide sequence ID" value="NZ_AWET01000008.1"/>
</dbReference>
<dbReference type="Proteomes" id="UP000016600">
    <property type="component" value="Unassembled WGS sequence"/>
</dbReference>
<feature type="transmembrane region" description="Helical" evidence="1">
    <location>
        <begin position="85"/>
        <end position="107"/>
    </location>
</feature>
<dbReference type="Pfam" id="PF04773">
    <property type="entry name" value="FecR"/>
    <property type="match status" value="1"/>
</dbReference>